<evidence type="ECO:0000256" key="1">
    <source>
        <dbReference type="ARBA" id="ARBA00022884"/>
    </source>
</evidence>
<dbReference type="InterPro" id="IPR000504">
    <property type="entry name" value="RRM_dom"/>
</dbReference>
<dbReference type="AlphaFoldDB" id="T1GEV3"/>
<organism evidence="4 5">
    <name type="scientific">Megaselia scalaris</name>
    <name type="common">Humpbacked fly</name>
    <name type="synonym">Phora scalaris</name>
    <dbReference type="NCBI Taxonomy" id="36166"/>
    <lineage>
        <taxon>Eukaryota</taxon>
        <taxon>Metazoa</taxon>
        <taxon>Ecdysozoa</taxon>
        <taxon>Arthropoda</taxon>
        <taxon>Hexapoda</taxon>
        <taxon>Insecta</taxon>
        <taxon>Pterygota</taxon>
        <taxon>Neoptera</taxon>
        <taxon>Endopterygota</taxon>
        <taxon>Diptera</taxon>
        <taxon>Brachycera</taxon>
        <taxon>Muscomorpha</taxon>
        <taxon>Platypezoidea</taxon>
        <taxon>Phoridae</taxon>
        <taxon>Megaseliini</taxon>
        <taxon>Megaselia</taxon>
    </lineage>
</organism>
<name>T1GEV3_MEGSC</name>
<protein>
    <recommendedName>
        <fullName evidence="3">RRM domain-containing protein</fullName>
    </recommendedName>
</protein>
<accession>T1GEV3</accession>
<keyword evidence="5" id="KW-1185">Reference proteome</keyword>
<dbReference type="Proteomes" id="UP000015102">
    <property type="component" value="Unassembled WGS sequence"/>
</dbReference>
<dbReference type="STRING" id="36166.T1GEV3"/>
<dbReference type="PROSITE" id="PS50102">
    <property type="entry name" value="RRM"/>
    <property type="match status" value="2"/>
</dbReference>
<sequence length="153" mass="17221">MSNMNSHDEPPMSRLFVICNKTNTEDELREAFQKFGTIDDIFLVKDHKSGENKGIAYIKFTKTSDAAQALEELNGTIIGDGNNRAVKILVAASRNSKNPTGRTDNEQEKYVRLFIVINKTETEEDIREEFGQYGTIDNISIVKDRSTGQPKGF</sequence>
<evidence type="ECO:0000313" key="5">
    <source>
        <dbReference type="Proteomes" id="UP000015102"/>
    </source>
</evidence>
<dbReference type="Pfam" id="PF00076">
    <property type="entry name" value="RRM_1"/>
    <property type="match status" value="2"/>
</dbReference>
<dbReference type="OMA" id="MNSHDEP"/>
<evidence type="ECO:0000259" key="3">
    <source>
        <dbReference type="PROSITE" id="PS50102"/>
    </source>
</evidence>
<dbReference type="HOGENOM" id="CLU_1485549_0_0_1"/>
<feature type="domain" description="RRM" evidence="3">
    <location>
        <begin position="113"/>
        <end position="153"/>
    </location>
</feature>
<reference evidence="5" key="1">
    <citation type="submission" date="2013-02" db="EMBL/GenBank/DDBJ databases">
        <authorList>
            <person name="Hughes D."/>
        </authorList>
    </citation>
    <scope>NUCLEOTIDE SEQUENCE</scope>
    <source>
        <strain>Durham</strain>
        <strain evidence="5">NC isolate 2 -- Noor lab</strain>
    </source>
</reference>
<dbReference type="InterPro" id="IPR035979">
    <property type="entry name" value="RBD_domain_sf"/>
</dbReference>
<dbReference type="PANTHER" id="PTHR48027">
    <property type="entry name" value="HETEROGENEOUS NUCLEAR RIBONUCLEOPROTEIN 87F-RELATED"/>
    <property type="match status" value="1"/>
</dbReference>
<dbReference type="EMBL" id="CAQQ02098694">
    <property type="status" value="NOT_ANNOTATED_CDS"/>
    <property type="molecule type" value="Genomic_DNA"/>
</dbReference>
<dbReference type="InterPro" id="IPR012677">
    <property type="entry name" value="Nucleotide-bd_a/b_plait_sf"/>
</dbReference>
<dbReference type="CDD" id="cd12366">
    <property type="entry name" value="RRM1_RBM45"/>
    <property type="match status" value="1"/>
</dbReference>
<dbReference type="Gene3D" id="3.30.70.330">
    <property type="match status" value="2"/>
</dbReference>
<dbReference type="GO" id="GO:0003723">
    <property type="term" value="F:RNA binding"/>
    <property type="evidence" value="ECO:0007669"/>
    <property type="project" value="UniProtKB-UniRule"/>
</dbReference>
<keyword evidence="1 2" id="KW-0694">RNA-binding</keyword>
<dbReference type="SUPFAM" id="SSF54928">
    <property type="entry name" value="RNA-binding domain, RBD"/>
    <property type="match status" value="2"/>
</dbReference>
<dbReference type="EnsemblMetazoa" id="MESCA001874-RA">
    <property type="protein sequence ID" value="MESCA001874-PA"/>
    <property type="gene ID" value="MESCA001874"/>
</dbReference>
<reference evidence="4" key="2">
    <citation type="submission" date="2015-06" db="UniProtKB">
        <authorList>
            <consortium name="EnsemblMetazoa"/>
        </authorList>
    </citation>
    <scope>IDENTIFICATION</scope>
</reference>
<dbReference type="SMART" id="SM00360">
    <property type="entry name" value="RRM"/>
    <property type="match status" value="1"/>
</dbReference>
<dbReference type="InterPro" id="IPR052462">
    <property type="entry name" value="SLIRP/GR-RBP-like"/>
</dbReference>
<proteinExistence type="predicted"/>
<feature type="domain" description="RRM" evidence="3">
    <location>
        <begin position="1"/>
        <end position="93"/>
    </location>
</feature>
<evidence type="ECO:0000313" key="4">
    <source>
        <dbReference type="EnsemblMetazoa" id="MESCA001874-PA"/>
    </source>
</evidence>
<evidence type="ECO:0000256" key="2">
    <source>
        <dbReference type="PROSITE-ProRule" id="PRU00176"/>
    </source>
</evidence>
<dbReference type="InterPro" id="IPR034203">
    <property type="entry name" value="RBM45_RRM1"/>
</dbReference>